<dbReference type="AlphaFoldDB" id="A0A1W2G8M1"/>
<evidence type="ECO:0000313" key="2">
    <source>
        <dbReference type="Proteomes" id="UP000192472"/>
    </source>
</evidence>
<accession>A0A1W2G8M1</accession>
<sequence>MNFVKKLLITGVTVFLIVCVSIGQNLKQITIDQDISGVQPMTGIVLWPTNSKINTDVISLEYSYMSYAEVVVAKDTYDWIVVEELLDEIASRNHQAVLRFRFSYPGKTTTVPQYIKDLSDYEETQGISEGNTTWFPDWTHEELQRCILDFYEKFAANYDQDPRLAFVQTGFGLWAEYHIYDGPFVLGETFPSMEYQEEFFNKMASVFVSTTWSISIDAAGAAYSPFETKSELKDINFGLFDDSFMHKDHANYNESSWNFFDRNRYQWAPAGGEFSYYSTYDQQSVLIPDTGAYGESFESAVERFHMSYILGNDQTQYQSIERIAEASRYMGYKFKINSFKSGEGHSVVEVENVGVAPFYSDAFVTVNGVRASESLKLLLPGHTIVCNVAAGSNDPVLTIESDQILETQTISYYGTENTPYAYEPSEVLGVNELLDSNYSISMDSGRIKLTAKQGFFKEVYVYTLHGKIVFKENEIESKSFFSFKLNSPEGLCILMTNLGNMKLYTN</sequence>
<gene>
    <name evidence="1" type="ORF">SAMN04488029_1202</name>
</gene>
<dbReference type="Proteomes" id="UP000192472">
    <property type="component" value="Unassembled WGS sequence"/>
</dbReference>
<dbReference type="Gene3D" id="3.20.20.80">
    <property type="entry name" value="Glycosidases"/>
    <property type="match status" value="1"/>
</dbReference>
<proteinExistence type="predicted"/>
<name>A0A1W2G8M1_REIFA</name>
<organism evidence="1 2">
    <name type="scientific">Reichenbachiella faecimaris</name>
    <dbReference type="NCBI Taxonomy" id="692418"/>
    <lineage>
        <taxon>Bacteria</taxon>
        <taxon>Pseudomonadati</taxon>
        <taxon>Bacteroidota</taxon>
        <taxon>Cytophagia</taxon>
        <taxon>Cytophagales</taxon>
        <taxon>Reichenbachiellaceae</taxon>
        <taxon>Reichenbachiella</taxon>
    </lineage>
</organism>
<reference evidence="1 2" key="1">
    <citation type="submission" date="2017-04" db="EMBL/GenBank/DDBJ databases">
        <authorList>
            <person name="Afonso C.L."/>
            <person name="Miller P.J."/>
            <person name="Scott M.A."/>
            <person name="Spackman E."/>
            <person name="Goraichik I."/>
            <person name="Dimitrov K.M."/>
            <person name="Suarez D.L."/>
            <person name="Swayne D.E."/>
        </authorList>
    </citation>
    <scope>NUCLEOTIDE SEQUENCE [LARGE SCALE GENOMIC DNA]</scope>
    <source>
        <strain evidence="1 2">DSM 26133</strain>
    </source>
</reference>
<dbReference type="EMBL" id="FWYF01000001">
    <property type="protein sequence ID" value="SMD32844.1"/>
    <property type="molecule type" value="Genomic_DNA"/>
</dbReference>
<protein>
    <recommendedName>
        <fullName evidence="3">DUF4832 domain-containing protein</fullName>
    </recommendedName>
</protein>
<keyword evidence="2" id="KW-1185">Reference proteome</keyword>
<dbReference type="STRING" id="692418.SAMN04488029_1202"/>
<evidence type="ECO:0008006" key="3">
    <source>
        <dbReference type="Google" id="ProtNLM"/>
    </source>
</evidence>
<evidence type="ECO:0000313" key="1">
    <source>
        <dbReference type="EMBL" id="SMD32844.1"/>
    </source>
</evidence>